<proteinExistence type="predicted"/>
<evidence type="ECO:0000313" key="1">
    <source>
        <dbReference type="EMBL" id="GAA1700550.1"/>
    </source>
</evidence>
<protein>
    <submittedName>
        <fullName evidence="1">4,5-dihydroxyphthalate decarboxylase</fullName>
    </submittedName>
</protein>
<keyword evidence="2" id="KW-1185">Reference proteome</keyword>
<accession>A0ABN2I8S6</accession>
<sequence length="337" mass="38032">MPDPDLRIGTLRIGTFRYDTTQALFDGTAEIPGVPNVAMATGATLPEVFRLLLDGEVDVAEFGLTFYLRALEREADVIALPVFPNRVFRHSCVFVNRDSGISGPADLVGRTIGEFGVYGQDSGVWAKGILMDEYGFRPEENRWVIGGLDTPAPPFGFVPQVWPEGIDISAAPEGRALGPMLDSGELDVLFTANVPQTVLDGSPHVTRLFPDFEIRERDYYRRTGIFPMMHTVVVRRDLLTRHPWLARAVYEGFLAAKEAGARRYRQGRRLYEAPFMVPWLNALYEENAELMTEDWWPYGVAANRTALDTLLRYHHEQGLTAHRWTIEEIFTPDLLET</sequence>
<reference evidence="1 2" key="1">
    <citation type="journal article" date="2019" name="Int. J. Syst. Evol. Microbiol.">
        <title>The Global Catalogue of Microorganisms (GCM) 10K type strain sequencing project: providing services to taxonomists for standard genome sequencing and annotation.</title>
        <authorList>
            <consortium name="The Broad Institute Genomics Platform"/>
            <consortium name="The Broad Institute Genome Sequencing Center for Infectious Disease"/>
            <person name="Wu L."/>
            <person name="Ma J."/>
        </authorList>
    </citation>
    <scope>NUCLEOTIDE SEQUENCE [LARGE SCALE GENOMIC DNA]</scope>
    <source>
        <strain evidence="1 2">JCM 13244</strain>
    </source>
</reference>
<comment type="caution">
    <text evidence="1">The sequence shown here is derived from an EMBL/GenBank/DDBJ whole genome shotgun (WGS) entry which is preliminary data.</text>
</comment>
<name>A0ABN2I8S6_9ACTN</name>
<organism evidence="1 2">
    <name type="scientific">Streptomyces yatensis</name>
    <dbReference type="NCBI Taxonomy" id="155177"/>
    <lineage>
        <taxon>Bacteria</taxon>
        <taxon>Bacillati</taxon>
        <taxon>Actinomycetota</taxon>
        <taxon>Actinomycetes</taxon>
        <taxon>Kitasatosporales</taxon>
        <taxon>Streptomycetaceae</taxon>
        <taxon>Streptomyces</taxon>
        <taxon>Streptomyces violaceusniger group</taxon>
    </lineage>
</organism>
<dbReference type="RefSeq" id="WP_211126960.1">
    <property type="nucleotide sequence ID" value="NZ_BAAALR010000053.1"/>
</dbReference>
<dbReference type="EMBL" id="BAAALR010000053">
    <property type="protein sequence ID" value="GAA1700550.1"/>
    <property type="molecule type" value="Genomic_DNA"/>
</dbReference>
<gene>
    <name evidence="1" type="ORF">GCM10009680_46540</name>
</gene>
<dbReference type="SUPFAM" id="SSF53850">
    <property type="entry name" value="Periplasmic binding protein-like II"/>
    <property type="match status" value="1"/>
</dbReference>
<dbReference type="Proteomes" id="UP001499947">
    <property type="component" value="Unassembled WGS sequence"/>
</dbReference>
<evidence type="ECO:0000313" key="2">
    <source>
        <dbReference type="Proteomes" id="UP001499947"/>
    </source>
</evidence>
<dbReference type="Pfam" id="PF12974">
    <property type="entry name" value="Phosphonate-bd"/>
    <property type="match status" value="1"/>
</dbReference>